<keyword evidence="4" id="KW-1185">Reference proteome</keyword>
<proteinExistence type="predicted"/>
<feature type="region of interest" description="Disordered" evidence="1">
    <location>
        <begin position="32"/>
        <end position="68"/>
    </location>
</feature>
<dbReference type="Proteomes" id="UP000772434">
    <property type="component" value="Unassembled WGS sequence"/>
</dbReference>
<name>A0A9P5PF22_9AGAR</name>
<gene>
    <name evidence="3" type="ORF">BDP27DRAFT_1428213</name>
</gene>
<feature type="compositionally biased region" description="Basic and acidic residues" evidence="1">
    <location>
        <begin position="335"/>
        <end position="346"/>
    </location>
</feature>
<comment type="caution">
    <text evidence="3">The sequence shown here is derived from an EMBL/GenBank/DDBJ whole genome shotgun (WGS) entry which is preliminary data.</text>
</comment>
<dbReference type="AlphaFoldDB" id="A0A9P5PF22"/>
<feature type="region of interest" description="Disordered" evidence="1">
    <location>
        <begin position="169"/>
        <end position="199"/>
    </location>
</feature>
<evidence type="ECO:0000256" key="2">
    <source>
        <dbReference type="SAM" id="SignalP"/>
    </source>
</evidence>
<keyword evidence="2" id="KW-0732">Signal</keyword>
<feature type="signal peptide" evidence="2">
    <location>
        <begin position="1"/>
        <end position="21"/>
    </location>
</feature>
<dbReference type="EMBL" id="JADNRY010000180">
    <property type="protein sequence ID" value="KAF9062171.1"/>
    <property type="molecule type" value="Genomic_DNA"/>
</dbReference>
<evidence type="ECO:0000256" key="1">
    <source>
        <dbReference type="SAM" id="MobiDB-lite"/>
    </source>
</evidence>
<reference evidence="3" key="1">
    <citation type="submission" date="2020-11" db="EMBL/GenBank/DDBJ databases">
        <authorList>
            <consortium name="DOE Joint Genome Institute"/>
            <person name="Ahrendt S."/>
            <person name="Riley R."/>
            <person name="Andreopoulos W."/>
            <person name="Labutti K."/>
            <person name="Pangilinan J."/>
            <person name="Ruiz-Duenas F.J."/>
            <person name="Barrasa J.M."/>
            <person name="Sanchez-Garcia M."/>
            <person name="Camarero S."/>
            <person name="Miyauchi S."/>
            <person name="Serrano A."/>
            <person name="Linde D."/>
            <person name="Babiker R."/>
            <person name="Drula E."/>
            <person name="Ayuso-Fernandez I."/>
            <person name="Pacheco R."/>
            <person name="Padilla G."/>
            <person name="Ferreira P."/>
            <person name="Barriuso J."/>
            <person name="Kellner H."/>
            <person name="Castanera R."/>
            <person name="Alfaro M."/>
            <person name="Ramirez L."/>
            <person name="Pisabarro A.G."/>
            <person name="Kuo A."/>
            <person name="Tritt A."/>
            <person name="Lipzen A."/>
            <person name="He G."/>
            <person name="Yan M."/>
            <person name="Ng V."/>
            <person name="Cullen D."/>
            <person name="Martin F."/>
            <person name="Rosso M.-N."/>
            <person name="Henrissat B."/>
            <person name="Hibbett D."/>
            <person name="Martinez A.T."/>
            <person name="Grigoriev I.V."/>
        </authorList>
    </citation>
    <scope>NUCLEOTIDE SEQUENCE</scope>
    <source>
        <strain evidence="3">AH 40177</strain>
    </source>
</reference>
<protein>
    <submittedName>
        <fullName evidence="3">Uncharacterized protein</fullName>
    </submittedName>
</protein>
<evidence type="ECO:0000313" key="4">
    <source>
        <dbReference type="Proteomes" id="UP000772434"/>
    </source>
</evidence>
<organism evidence="3 4">
    <name type="scientific">Rhodocollybia butyracea</name>
    <dbReference type="NCBI Taxonomy" id="206335"/>
    <lineage>
        <taxon>Eukaryota</taxon>
        <taxon>Fungi</taxon>
        <taxon>Dikarya</taxon>
        <taxon>Basidiomycota</taxon>
        <taxon>Agaricomycotina</taxon>
        <taxon>Agaricomycetes</taxon>
        <taxon>Agaricomycetidae</taxon>
        <taxon>Agaricales</taxon>
        <taxon>Marasmiineae</taxon>
        <taxon>Omphalotaceae</taxon>
        <taxon>Rhodocollybia</taxon>
    </lineage>
</organism>
<feature type="compositionally biased region" description="Polar residues" evidence="1">
    <location>
        <begin position="316"/>
        <end position="327"/>
    </location>
</feature>
<accession>A0A9P5PF22</accession>
<feature type="chain" id="PRO_5040273125" evidence="2">
    <location>
        <begin position="22"/>
        <end position="421"/>
    </location>
</feature>
<dbReference type="PROSITE" id="PS51257">
    <property type="entry name" value="PROKAR_LIPOPROTEIN"/>
    <property type="match status" value="1"/>
</dbReference>
<evidence type="ECO:0000313" key="3">
    <source>
        <dbReference type="EMBL" id="KAF9062171.1"/>
    </source>
</evidence>
<feature type="region of interest" description="Disordered" evidence="1">
    <location>
        <begin position="304"/>
        <end position="354"/>
    </location>
</feature>
<sequence>MSFTRPYASILLAASISCIWASPIAVDRDTLREHSGPSEARGLGFNHGLSARGHDGPSSLSSGSSEKTVTPDFTIKENQPGGQAQEKLYREPVSYETGQVSKIVFITMLDGVMMDEMRAKARQVIMSAFPNVKVYLGAKPGPQAEATEKSYTTVKFEFEVNGVKWGGELTHPLKGNPGPLPGRPAKRPNRGDGNALGGKALKSRTIQHRSSEFTLSLLHTSSSFTCPYCTLHHSSTLSVLQHFTITAMRLTVPYASVLLVASFSCTWATPIVNRNTLIQEHSGSALSSRATDPFGSFEGFHALRARGDPNRKGPSSGVTGSRITKSTKPPPRAQHLTEAHLKEGNLKEASPSEMRGDALISNIDEDKRRLQTLTSFYFDEKEDNTEQMRARAKRLIENAGNEIEVRIPLMSKTSEKPFLPR</sequence>